<proteinExistence type="predicted"/>
<dbReference type="STRING" id="1077947.SAMN05216227_103611"/>
<evidence type="ECO:0000313" key="3">
    <source>
        <dbReference type="Proteomes" id="UP000183002"/>
    </source>
</evidence>
<evidence type="ECO:0000313" key="2">
    <source>
        <dbReference type="EMBL" id="SEN97423.1"/>
    </source>
</evidence>
<dbReference type="RefSeq" id="WP_050518983.1">
    <property type="nucleotide sequence ID" value="NZ_FOCO01000036.1"/>
</dbReference>
<dbReference type="Proteomes" id="UP000183002">
    <property type="component" value="Unassembled WGS sequence"/>
</dbReference>
<organism evidence="2 3">
    <name type="scientific">Pseudorhodobacter antarcticus</name>
    <dbReference type="NCBI Taxonomy" id="1077947"/>
    <lineage>
        <taxon>Bacteria</taxon>
        <taxon>Pseudomonadati</taxon>
        <taxon>Pseudomonadota</taxon>
        <taxon>Alphaproteobacteria</taxon>
        <taxon>Rhodobacterales</taxon>
        <taxon>Paracoccaceae</taxon>
        <taxon>Pseudorhodobacter</taxon>
    </lineage>
</organism>
<sequence length="148" mass="16665">MKKKFRHILKAVAKDGELSVEEAISRLSTNENSHTDLYPLSLLIEEGFLGLTFTPGQILGAERMREYSLAITLHMLRLPKNENGIVEYNGITSEGSLNAKDEKVFIKAKGQLHLDEYARKWEERAVYVLLGVFVAIGTQYLRQTLGLG</sequence>
<keyword evidence="3" id="KW-1185">Reference proteome</keyword>
<protein>
    <submittedName>
        <fullName evidence="2">Uncharacterized protein</fullName>
    </submittedName>
</protein>
<reference evidence="2 3" key="1">
    <citation type="submission" date="2016-10" db="EMBL/GenBank/DDBJ databases">
        <authorList>
            <person name="de Groot N.N."/>
        </authorList>
    </citation>
    <scope>NUCLEOTIDE SEQUENCE [LARGE SCALE GENOMIC DNA]</scope>
    <source>
        <strain evidence="2 3">CGMCC 1.10836</strain>
    </source>
</reference>
<keyword evidence="1" id="KW-0472">Membrane</keyword>
<keyword evidence="1" id="KW-0812">Transmembrane</keyword>
<evidence type="ECO:0000256" key="1">
    <source>
        <dbReference type="SAM" id="Phobius"/>
    </source>
</evidence>
<accession>A0A1H8KX26</accession>
<dbReference type="OrthoDB" id="7025126at2"/>
<feature type="transmembrane region" description="Helical" evidence="1">
    <location>
        <begin position="125"/>
        <end position="142"/>
    </location>
</feature>
<name>A0A1H8KX26_9RHOB</name>
<gene>
    <name evidence="2" type="ORF">SAMN05216227_103611</name>
</gene>
<dbReference type="EMBL" id="FOCO01000036">
    <property type="protein sequence ID" value="SEN97423.1"/>
    <property type="molecule type" value="Genomic_DNA"/>
</dbReference>
<keyword evidence="1" id="KW-1133">Transmembrane helix</keyword>
<dbReference type="AlphaFoldDB" id="A0A1H8KX26"/>